<feature type="compositionally biased region" description="Acidic residues" evidence="9">
    <location>
        <begin position="334"/>
        <end position="343"/>
    </location>
</feature>
<dbReference type="GO" id="GO:0032259">
    <property type="term" value="P:methylation"/>
    <property type="evidence" value="ECO:0007669"/>
    <property type="project" value="UniProtKB-KW"/>
</dbReference>
<dbReference type="AlphaFoldDB" id="A0A5J4NP50"/>
<dbReference type="EC" id="2.1.1.354" evidence="2"/>
<reference evidence="11 12" key="1">
    <citation type="journal article" date="2019" name="Gigascience">
        <title>Whole-genome sequence of the oriental lung fluke Paragonimus westermani.</title>
        <authorList>
            <person name="Oey H."/>
            <person name="Zakrzewski M."/>
            <person name="Narain K."/>
            <person name="Devi K.R."/>
            <person name="Agatsuma T."/>
            <person name="Nawaratna S."/>
            <person name="Gobert G.N."/>
            <person name="Jones M.K."/>
            <person name="Ragan M.A."/>
            <person name="McManus D.P."/>
            <person name="Krause L."/>
        </authorList>
    </citation>
    <scope>NUCLEOTIDE SEQUENCE [LARGE SCALE GENOMIC DNA]</scope>
    <source>
        <strain evidence="11 12">IND2009</strain>
    </source>
</reference>
<dbReference type="Gene3D" id="2.170.270.10">
    <property type="entry name" value="SET domain"/>
    <property type="match status" value="1"/>
</dbReference>
<feature type="compositionally biased region" description="Polar residues" evidence="9">
    <location>
        <begin position="359"/>
        <end position="378"/>
    </location>
</feature>
<evidence type="ECO:0000256" key="1">
    <source>
        <dbReference type="ARBA" id="ARBA00004123"/>
    </source>
</evidence>
<evidence type="ECO:0000256" key="5">
    <source>
        <dbReference type="ARBA" id="ARBA00022691"/>
    </source>
</evidence>
<feature type="compositionally biased region" description="Basic and acidic residues" evidence="9">
    <location>
        <begin position="344"/>
        <end position="358"/>
    </location>
</feature>
<gene>
    <name evidence="11" type="ORF">DEA37_0006242</name>
</gene>
<dbReference type="GO" id="GO:0140999">
    <property type="term" value="F:histone H3K4 trimethyltransferase activity"/>
    <property type="evidence" value="ECO:0007669"/>
    <property type="project" value="UniProtKB-EC"/>
</dbReference>
<feature type="region of interest" description="Disordered" evidence="9">
    <location>
        <begin position="57"/>
        <end position="84"/>
    </location>
</feature>
<keyword evidence="6" id="KW-0156">Chromatin regulator</keyword>
<organism evidence="11 12">
    <name type="scientific">Paragonimus westermani</name>
    <dbReference type="NCBI Taxonomy" id="34504"/>
    <lineage>
        <taxon>Eukaryota</taxon>
        <taxon>Metazoa</taxon>
        <taxon>Spiralia</taxon>
        <taxon>Lophotrochozoa</taxon>
        <taxon>Platyhelminthes</taxon>
        <taxon>Trematoda</taxon>
        <taxon>Digenea</taxon>
        <taxon>Plagiorchiida</taxon>
        <taxon>Troglotremata</taxon>
        <taxon>Troglotrematidae</taxon>
        <taxon>Paragonimus</taxon>
    </lineage>
</organism>
<evidence type="ECO:0000256" key="6">
    <source>
        <dbReference type="ARBA" id="ARBA00022853"/>
    </source>
</evidence>
<evidence type="ECO:0000256" key="7">
    <source>
        <dbReference type="ARBA" id="ARBA00023242"/>
    </source>
</evidence>
<evidence type="ECO:0000313" key="11">
    <source>
        <dbReference type="EMBL" id="KAA3677311.1"/>
    </source>
</evidence>
<evidence type="ECO:0000259" key="10">
    <source>
        <dbReference type="PROSITE" id="PS50280"/>
    </source>
</evidence>
<evidence type="ECO:0000256" key="2">
    <source>
        <dbReference type="ARBA" id="ARBA00012182"/>
    </source>
</evidence>
<dbReference type="InterPro" id="IPR046341">
    <property type="entry name" value="SET_dom_sf"/>
</dbReference>
<feature type="region of interest" description="Disordered" evidence="9">
    <location>
        <begin position="662"/>
        <end position="720"/>
    </location>
</feature>
<evidence type="ECO:0000313" key="12">
    <source>
        <dbReference type="Proteomes" id="UP000324629"/>
    </source>
</evidence>
<evidence type="ECO:0000256" key="9">
    <source>
        <dbReference type="SAM" id="MobiDB-lite"/>
    </source>
</evidence>
<feature type="compositionally biased region" description="Polar residues" evidence="9">
    <location>
        <begin position="598"/>
        <end position="607"/>
    </location>
</feature>
<keyword evidence="3" id="KW-0489">Methyltransferase</keyword>
<comment type="caution">
    <text evidence="11">The sequence shown here is derived from an EMBL/GenBank/DDBJ whole genome shotgun (WGS) entry which is preliminary data.</text>
</comment>
<dbReference type="Pfam" id="PF00856">
    <property type="entry name" value="SET"/>
    <property type="match status" value="1"/>
</dbReference>
<feature type="compositionally biased region" description="Polar residues" evidence="9">
    <location>
        <begin position="71"/>
        <end position="84"/>
    </location>
</feature>
<feature type="region of interest" description="Disordered" evidence="9">
    <location>
        <begin position="1"/>
        <end position="37"/>
    </location>
</feature>
<accession>A0A5J4NP50</accession>
<dbReference type="PROSITE" id="PS50280">
    <property type="entry name" value="SET"/>
    <property type="match status" value="1"/>
</dbReference>
<dbReference type="GO" id="GO:0048188">
    <property type="term" value="C:Set1C/COMPASS complex"/>
    <property type="evidence" value="ECO:0007669"/>
    <property type="project" value="TreeGrafter"/>
</dbReference>
<evidence type="ECO:0000256" key="8">
    <source>
        <dbReference type="ARBA" id="ARBA00047571"/>
    </source>
</evidence>
<dbReference type="PANTHER" id="PTHR45814:SF2">
    <property type="entry name" value="HISTONE-LYSINE N-METHYLTRANSFERASE SETD1"/>
    <property type="match status" value="1"/>
</dbReference>
<keyword evidence="4" id="KW-0808">Transferase</keyword>
<dbReference type="EMBL" id="QNGE01001563">
    <property type="protein sequence ID" value="KAA3677311.1"/>
    <property type="molecule type" value="Genomic_DNA"/>
</dbReference>
<dbReference type="SUPFAM" id="SSF82199">
    <property type="entry name" value="SET domain"/>
    <property type="match status" value="1"/>
</dbReference>
<dbReference type="InterPro" id="IPR044570">
    <property type="entry name" value="Set1-like"/>
</dbReference>
<dbReference type="InterPro" id="IPR001214">
    <property type="entry name" value="SET_dom"/>
</dbReference>
<feature type="compositionally biased region" description="Polar residues" evidence="9">
    <location>
        <begin position="1"/>
        <end position="14"/>
    </location>
</feature>
<keyword evidence="12" id="KW-1185">Reference proteome</keyword>
<sequence>MCVSVTDTNPVTWRSSPTSATSVSVTVESTVSPPPLTTSTTTVPVVACVQQNNQPDCHVSSSPSDILKPAQQKSPLMSSNPPQNSVIRPPGVVTANGIPLVIHKLVSSGSETSITGAKNIVVNSAVHSSSPRILNTISLSNLGDPRPGGTTTCRLQTLSRQPSCSSPSQTSIRCTSIVPAVSCTTEVRRVNPVFFHTRPSDTPKSAVYAVVSAAKEVTQPARTCYPISLGSMRHFTVSTTNSNAIPIVSRPGGTYRIPLQLTPLPVRNPTTPTKDAQLADQLTGLFKNLPPVRSQPVQPNLASRAVQLIRETSTPAASSITLPQPWLPQLDGTLDPDENEDWYPEPKRSRSLARDLHTVQRQRSGSLTSNDSSVSATSVISRNKMKRREVGLQQKRLCKQSSLLALPRRPLSAKRRWIEERNKQQELAHLVSKAKLANHARLYQHEVEKHARSFRLRFAIDGVVRTAPNPLCAWRTITGRVAALREKKGLPRLINESTDGWTQFGLNHRHVIFLVEQMRGAFQCYRYRFRYHWRKVDELRRKFTPPVPVAEGCARAIMCTKPRLPANHARDPLSFLSCKSNPPPRALLKPGQGVPLRKQNSNPTNLVSPPEPASLLSPNEQKACAEAARQAASLVAVQLKLPVRVREAYIAQAVTQVTGLPIKSPENMNARSRPGKTGSQPHDRLTTDDEKRGDGAEGDDDSASTGNNSSSDEGDDGQEADLGTVTTQFKHMVSGPMARFLRVSVHPSRIHGRGLFALRGFREDEMVIEYMGELIRNLICEIREVRYRAAGVDCYMFRIDQDLVIDATYAGNAARFINHSCDVSLSRLFAPGFRGSSTNEL</sequence>
<evidence type="ECO:0000256" key="4">
    <source>
        <dbReference type="ARBA" id="ARBA00022679"/>
    </source>
</evidence>
<name>A0A5J4NP50_9TREM</name>
<dbReference type="Proteomes" id="UP000324629">
    <property type="component" value="Unassembled WGS sequence"/>
</dbReference>
<dbReference type="Pfam" id="PF05965">
    <property type="entry name" value="FYRC"/>
    <property type="match status" value="1"/>
</dbReference>
<evidence type="ECO:0000256" key="3">
    <source>
        <dbReference type="ARBA" id="ARBA00022603"/>
    </source>
</evidence>
<dbReference type="InterPro" id="IPR003889">
    <property type="entry name" value="FYrich_C"/>
</dbReference>
<feature type="domain" description="SET" evidence="10">
    <location>
        <begin position="741"/>
        <end position="841"/>
    </location>
</feature>
<feature type="compositionally biased region" description="Basic and acidic residues" evidence="9">
    <location>
        <begin position="681"/>
        <end position="695"/>
    </location>
</feature>
<proteinExistence type="predicted"/>
<dbReference type="PANTHER" id="PTHR45814">
    <property type="entry name" value="HISTONE-LYSINE N-METHYLTRANSFERASE SETD1"/>
    <property type="match status" value="1"/>
</dbReference>
<feature type="compositionally biased region" description="Low complexity" evidence="9">
    <location>
        <begin position="15"/>
        <end position="37"/>
    </location>
</feature>
<dbReference type="SMART" id="SM00542">
    <property type="entry name" value="FYRC"/>
    <property type="match status" value="1"/>
</dbReference>
<comment type="catalytic activity">
    <reaction evidence="8">
        <text>L-lysyl(4)-[histone H3] + 3 S-adenosyl-L-methionine = N(6),N(6),N(6)-trimethyl-L-lysyl(4)-[histone H3] + 3 S-adenosyl-L-homocysteine + 3 H(+)</text>
        <dbReference type="Rhea" id="RHEA:60260"/>
        <dbReference type="Rhea" id="RHEA-COMP:15537"/>
        <dbReference type="Rhea" id="RHEA-COMP:15547"/>
        <dbReference type="ChEBI" id="CHEBI:15378"/>
        <dbReference type="ChEBI" id="CHEBI:29969"/>
        <dbReference type="ChEBI" id="CHEBI:57856"/>
        <dbReference type="ChEBI" id="CHEBI:59789"/>
        <dbReference type="ChEBI" id="CHEBI:61961"/>
        <dbReference type="EC" id="2.1.1.354"/>
    </reaction>
</comment>
<keyword evidence="5" id="KW-0949">S-adenosyl-L-methionine</keyword>
<dbReference type="PROSITE" id="PS51543">
    <property type="entry name" value="FYRC"/>
    <property type="match status" value="1"/>
</dbReference>
<feature type="region of interest" description="Disordered" evidence="9">
    <location>
        <begin position="580"/>
        <end position="621"/>
    </location>
</feature>
<protein>
    <recommendedName>
        <fullName evidence="2">[histone H3]-lysine(4) N-trimethyltransferase</fullName>
        <ecNumber evidence="2">2.1.1.354</ecNumber>
    </recommendedName>
</protein>
<keyword evidence="7" id="KW-0539">Nucleus</keyword>
<feature type="region of interest" description="Disordered" evidence="9">
    <location>
        <begin position="314"/>
        <end position="378"/>
    </location>
</feature>
<comment type="subcellular location">
    <subcellularLocation>
        <location evidence="1">Nucleus</location>
    </subcellularLocation>
</comment>
<dbReference type="SMART" id="SM00317">
    <property type="entry name" value="SET"/>
    <property type="match status" value="1"/>
</dbReference>